<dbReference type="PROSITE" id="PS01360">
    <property type="entry name" value="ZF_MYND_1"/>
    <property type="match status" value="1"/>
</dbReference>
<evidence type="ECO:0000256" key="4">
    <source>
        <dbReference type="PROSITE-ProRule" id="PRU00134"/>
    </source>
</evidence>
<dbReference type="Gene3D" id="6.10.140.2220">
    <property type="match status" value="1"/>
</dbReference>
<feature type="domain" description="MYND-type" evidence="5">
    <location>
        <begin position="65"/>
        <end position="101"/>
    </location>
</feature>
<dbReference type="PROSITE" id="PS50865">
    <property type="entry name" value="ZF_MYND_2"/>
    <property type="match status" value="1"/>
</dbReference>
<name>A0A439CNG7_9PEZI</name>
<dbReference type="Proteomes" id="UP000286045">
    <property type="component" value="Unassembled WGS sequence"/>
</dbReference>
<evidence type="ECO:0000256" key="1">
    <source>
        <dbReference type="ARBA" id="ARBA00022723"/>
    </source>
</evidence>
<comment type="caution">
    <text evidence="6">The sequence shown here is derived from an EMBL/GenBank/DDBJ whole genome shotgun (WGS) entry which is preliminary data.</text>
</comment>
<evidence type="ECO:0000259" key="5">
    <source>
        <dbReference type="PROSITE" id="PS50865"/>
    </source>
</evidence>
<accession>A0A439CNG7</accession>
<reference evidence="6 7" key="1">
    <citation type="submission" date="2018-12" db="EMBL/GenBank/DDBJ databases">
        <title>Draft genome sequence of Xylaria grammica IHI A82.</title>
        <authorList>
            <person name="Buettner E."/>
            <person name="Kellner H."/>
        </authorList>
    </citation>
    <scope>NUCLEOTIDE SEQUENCE [LARGE SCALE GENOMIC DNA]</scope>
    <source>
        <strain evidence="6 7">IHI A82</strain>
    </source>
</reference>
<keyword evidence="7" id="KW-1185">Reference proteome</keyword>
<dbReference type="SUPFAM" id="SSF144232">
    <property type="entry name" value="HIT/MYND zinc finger-like"/>
    <property type="match status" value="1"/>
</dbReference>
<dbReference type="EMBL" id="RYZI01000717">
    <property type="protein sequence ID" value="RWA03713.1"/>
    <property type="molecule type" value="Genomic_DNA"/>
</dbReference>
<protein>
    <recommendedName>
        <fullName evidence="5">MYND-type domain-containing protein</fullName>
    </recommendedName>
</protein>
<keyword evidence="1" id="KW-0479">Metal-binding</keyword>
<dbReference type="GO" id="GO:0008270">
    <property type="term" value="F:zinc ion binding"/>
    <property type="evidence" value="ECO:0007669"/>
    <property type="project" value="UniProtKB-KW"/>
</dbReference>
<dbReference type="InterPro" id="IPR002893">
    <property type="entry name" value="Znf_MYND"/>
</dbReference>
<dbReference type="Pfam" id="PF01753">
    <property type="entry name" value="zf-MYND"/>
    <property type="match status" value="1"/>
</dbReference>
<evidence type="ECO:0000313" key="7">
    <source>
        <dbReference type="Proteomes" id="UP000286045"/>
    </source>
</evidence>
<dbReference type="STRING" id="363999.A0A439CNG7"/>
<sequence length="468" mass="53567">MRGPGVELRLLHTYHLITRSPGLLLVIFLGVVHHPFVLCNSPRPASPRLACINMEDSKASRSDSCIICNKTNALRCQRCKSVSYCSKLCQRGDYPIHKLLCARFSAFDVTTRPDKEHVRAILFPVDQRQPKLIWLHCEWIEPEDEYDRRWQNPNAKPFLNNDHGREVIIRYNEVLGKHLSDIVCISYRDTFLIDGSARNNSIASVTATVPASHHDWRGPVIAYGKVGSSFDPERCRDVNMNDFRHITDYLVWYNSDRISVPTDLPAALPKIKAVKINCLGDQKLFNKPHFEEIDLPATDAMLDDHDTSDIAKRIGLPIFTRRCFPHPNWANVQDSELFGTESPFNNQDATFLHLCCDPKVRDDLSQGVLGWGWASAPWQNSVGSTIVVRQDKKPLSRWHVEALCRYCRYDARDWMAHSMGEYAPDKPLPKSQVLSMICRPTFSICWYRMCSEKHKQGETVDAPFPYDG</sequence>
<dbReference type="AlphaFoldDB" id="A0A439CNG7"/>
<keyword evidence="2 4" id="KW-0863">Zinc-finger</keyword>
<evidence type="ECO:0000256" key="2">
    <source>
        <dbReference type="ARBA" id="ARBA00022771"/>
    </source>
</evidence>
<evidence type="ECO:0000256" key="3">
    <source>
        <dbReference type="ARBA" id="ARBA00022833"/>
    </source>
</evidence>
<keyword evidence="3" id="KW-0862">Zinc</keyword>
<proteinExistence type="predicted"/>
<gene>
    <name evidence="6" type="ORF">EKO27_g11394</name>
</gene>
<evidence type="ECO:0000313" key="6">
    <source>
        <dbReference type="EMBL" id="RWA03713.1"/>
    </source>
</evidence>
<organism evidence="6 7">
    <name type="scientific">Xylaria grammica</name>
    <dbReference type="NCBI Taxonomy" id="363999"/>
    <lineage>
        <taxon>Eukaryota</taxon>
        <taxon>Fungi</taxon>
        <taxon>Dikarya</taxon>
        <taxon>Ascomycota</taxon>
        <taxon>Pezizomycotina</taxon>
        <taxon>Sordariomycetes</taxon>
        <taxon>Xylariomycetidae</taxon>
        <taxon>Xylariales</taxon>
        <taxon>Xylariaceae</taxon>
        <taxon>Xylaria</taxon>
    </lineage>
</organism>